<keyword evidence="1" id="KW-0472">Membrane</keyword>
<evidence type="ECO:0000313" key="2">
    <source>
        <dbReference type="EMBL" id="KAJ4838200.1"/>
    </source>
</evidence>
<organism evidence="2 3">
    <name type="scientific">Turnera subulata</name>
    <dbReference type="NCBI Taxonomy" id="218843"/>
    <lineage>
        <taxon>Eukaryota</taxon>
        <taxon>Viridiplantae</taxon>
        <taxon>Streptophyta</taxon>
        <taxon>Embryophyta</taxon>
        <taxon>Tracheophyta</taxon>
        <taxon>Spermatophyta</taxon>
        <taxon>Magnoliopsida</taxon>
        <taxon>eudicotyledons</taxon>
        <taxon>Gunneridae</taxon>
        <taxon>Pentapetalae</taxon>
        <taxon>rosids</taxon>
        <taxon>fabids</taxon>
        <taxon>Malpighiales</taxon>
        <taxon>Passifloraceae</taxon>
        <taxon>Turnera</taxon>
    </lineage>
</organism>
<dbReference type="PANTHER" id="PTHR35471:SF1">
    <property type="entry name" value="OS07G0223700 PROTEIN"/>
    <property type="match status" value="1"/>
</dbReference>
<sequence>MMCCCCGSLKDRIQNWIRDYDRLQHLAVILIYIQIGCALIGSLGASYNGVLLVNFGIAIFALVAIESSSQSLGRTYAVLLFLSLLLDAAWFFLFLRHIWYFSDPDHPFLVFSLKLTLTMQIIGCSVRFSSSFLWFQIYRLGVSYSPAYPDPSASPAAGAAPSDFDLRHSFLTPLIPSAANPATAAITRQCSDSDAALGGSIYDPAYYSSLFEDASVAGQDNNNNHINHIANNSSAKSSFGEAQVYGITDNGSTSSAGSSRLKLSIARSFQAIDVSVCYPDLKPSVFTSCDIKRRIHQASLNLFRSYQVTILDAPLRLMSLMQPALCRPTYGAFDGSYKETCGVTVTPLARRVQELRGRILERPGIRLKHAEFSRRMWNSLDGGGAP</sequence>
<dbReference type="PANTHER" id="PTHR35471">
    <property type="entry name" value="OS07G0223700 PROTEIN"/>
    <property type="match status" value="1"/>
</dbReference>
<reference evidence="2" key="1">
    <citation type="submission" date="2022-02" db="EMBL/GenBank/DDBJ databases">
        <authorList>
            <person name="Henning P.M."/>
            <person name="McCubbin A.G."/>
            <person name="Shore J.S."/>
        </authorList>
    </citation>
    <scope>NUCLEOTIDE SEQUENCE</scope>
    <source>
        <strain evidence="2">F60SS</strain>
        <tissue evidence="2">Leaves</tissue>
    </source>
</reference>
<keyword evidence="3" id="KW-1185">Reference proteome</keyword>
<name>A0A9Q0JF00_9ROSI</name>
<keyword evidence="1" id="KW-0812">Transmembrane</keyword>
<feature type="transmembrane region" description="Helical" evidence="1">
    <location>
        <begin position="47"/>
        <end position="65"/>
    </location>
</feature>
<proteinExistence type="predicted"/>
<keyword evidence="1" id="KW-1133">Transmembrane helix</keyword>
<protein>
    <submittedName>
        <fullName evidence="2">Uncharacterized protein</fullName>
    </submittedName>
</protein>
<evidence type="ECO:0000313" key="3">
    <source>
        <dbReference type="Proteomes" id="UP001141552"/>
    </source>
</evidence>
<dbReference type="Proteomes" id="UP001141552">
    <property type="component" value="Unassembled WGS sequence"/>
</dbReference>
<feature type="transmembrane region" description="Helical" evidence="1">
    <location>
        <begin position="23"/>
        <end position="41"/>
    </location>
</feature>
<comment type="caution">
    <text evidence="2">The sequence shown here is derived from an EMBL/GenBank/DDBJ whole genome shotgun (WGS) entry which is preliminary data.</text>
</comment>
<evidence type="ECO:0000256" key="1">
    <source>
        <dbReference type="SAM" id="Phobius"/>
    </source>
</evidence>
<feature type="transmembrane region" description="Helical" evidence="1">
    <location>
        <begin position="77"/>
        <end position="99"/>
    </location>
</feature>
<gene>
    <name evidence="2" type="ORF">Tsubulata_029609</name>
</gene>
<accession>A0A9Q0JF00</accession>
<dbReference type="OrthoDB" id="1916950at2759"/>
<dbReference type="EMBL" id="JAKUCV010003617">
    <property type="protein sequence ID" value="KAJ4838200.1"/>
    <property type="molecule type" value="Genomic_DNA"/>
</dbReference>
<dbReference type="AlphaFoldDB" id="A0A9Q0JF00"/>
<reference evidence="2" key="2">
    <citation type="journal article" date="2023" name="Plants (Basel)">
        <title>Annotation of the Turnera subulata (Passifloraceae) Draft Genome Reveals the S-Locus Evolved after the Divergence of Turneroideae from Passifloroideae in a Stepwise Manner.</title>
        <authorList>
            <person name="Henning P.M."/>
            <person name="Roalson E.H."/>
            <person name="Mir W."/>
            <person name="McCubbin A.G."/>
            <person name="Shore J.S."/>
        </authorList>
    </citation>
    <scope>NUCLEOTIDE SEQUENCE</scope>
    <source>
        <strain evidence="2">F60SS</strain>
    </source>
</reference>